<dbReference type="InterPro" id="IPR002177">
    <property type="entry name" value="DPS_DNA-bd"/>
</dbReference>
<dbReference type="KEGG" id="ppsc:EHS13_29005"/>
<evidence type="ECO:0000259" key="3">
    <source>
        <dbReference type="Pfam" id="PF00210"/>
    </source>
</evidence>
<dbReference type="Pfam" id="PF00210">
    <property type="entry name" value="Ferritin"/>
    <property type="match status" value="1"/>
</dbReference>
<accession>A0A6B8RT57</accession>
<feature type="domain" description="Ferritin/DPS" evidence="3">
    <location>
        <begin position="13"/>
        <end position="150"/>
    </location>
</feature>
<dbReference type="GO" id="GO:0008199">
    <property type="term" value="F:ferric iron binding"/>
    <property type="evidence" value="ECO:0007669"/>
    <property type="project" value="InterPro"/>
</dbReference>
<keyword evidence="5" id="KW-1185">Reference proteome</keyword>
<evidence type="ECO:0000256" key="2">
    <source>
        <dbReference type="RuleBase" id="RU003875"/>
    </source>
</evidence>
<comment type="similarity">
    <text evidence="1 2">Belongs to the Dps family.</text>
</comment>
<name>A0A6B8RT57_9BACL</name>
<reference evidence="5" key="1">
    <citation type="submission" date="2018-11" db="EMBL/GenBank/DDBJ databases">
        <title>Complete genome sequence of Paenibacillus sp. ML311-T8.</title>
        <authorList>
            <person name="Nam Y.-D."/>
            <person name="Kang J."/>
            <person name="Chung W.-H."/>
            <person name="Park Y.S."/>
        </authorList>
    </citation>
    <scope>NUCLEOTIDE SEQUENCE [LARGE SCALE GENOMIC DNA]</scope>
    <source>
        <strain evidence="5">ML311-T8</strain>
    </source>
</reference>
<dbReference type="CDD" id="cd01043">
    <property type="entry name" value="DPS"/>
    <property type="match status" value="1"/>
</dbReference>
<dbReference type="OrthoDB" id="9797023at2"/>
<dbReference type="AlphaFoldDB" id="A0A6B8RT57"/>
<sequence>MSKVLTKTTPVTEILNKQVANWSVLYAKLHNFHWYVKGENFFTLHIKFEELYTEAGLHLDVVAERILSLQSKPTATLKEHLALSSIKEAKGNESATQMVAQVIEDFETIAKELTQGIEAAEEQKDQPSADMMIQIRTSLEKHIWMLGAYLA</sequence>
<dbReference type="InterPro" id="IPR023188">
    <property type="entry name" value="DPS_DNA-bd_CS"/>
</dbReference>
<organism evidence="4 5">
    <name type="scientific">Paenibacillus psychroresistens</name>
    <dbReference type="NCBI Taxonomy" id="1778678"/>
    <lineage>
        <taxon>Bacteria</taxon>
        <taxon>Bacillati</taxon>
        <taxon>Bacillota</taxon>
        <taxon>Bacilli</taxon>
        <taxon>Bacillales</taxon>
        <taxon>Paenibacillaceae</taxon>
        <taxon>Paenibacillus</taxon>
    </lineage>
</organism>
<dbReference type="Gene3D" id="1.20.1260.10">
    <property type="match status" value="1"/>
</dbReference>
<protein>
    <submittedName>
        <fullName evidence="4">DNA starvation/stationary phase protection protein</fullName>
    </submittedName>
</protein>
<gene>
    <name evidence="4" type="ORF">EHS13_29005</name>
</gene>
<evidence type="ECO:0000313" key="4">
    <source>
        <dbReference type="EMBL" id="QGQ98633.1"/>
    </source>
</evidence>
<dbReference type="SUPFAM" id="SSF47240">
    <property type="entry name" value="Ferritin-like"/>
    <property type="match status" value="1"/>
</dbReference>
<dbReference type="PANTHER" id="PTHR42932">
    <property type="entry name" value="GENERAL STRESS PROTEIN 20U"/>
    <property type="match status" value="1"/>
</dbReference>
<dbReference type="PROSITE" id="PS00818">
    <property type="entry name" value="DPS_1"/>
    <property type="match status" value="1"/>
</dbReference>
<dbReference type="GO" id="GO:0016722">
    <property type="term" value="F:oxidoreductase activity, acting on metal ions"/>
    <property type="evidence" value="ECO:0007669"/>
    <property type="project" value="InterPro"/>
</dbReference>
<dbReference type="PANTHER" id="PTHR42932:SF1">
    <property type="entry name" value="GENERAL STRESS PROTEIN 20U"/>
    <property type="match status" value="1"/>
</dbReference>
<evidence type="ECO:0000313" key="5">
    <source>
        <dbReference type="Proteomes" id="UP000426246"/>
    </source>
</evidence>
<dbReference type="InterPro" id="IPR009078">
    <property type="entry name" value="Ferritin-like_SF"/>
</dbReference>
<dbReference type="InterPro" id="IPR012347">
    <property type="entry name" value="Ferritin-like"/>
</dbReference>
<dbReference type="PRINTS" id="PR01346">
    <property type="entry name" value="HELNAPAPROT"/>
</dbReference>
<dbReference type="InterPro" id="IPR008331">
    <property type="entry name" value="Ferritin_DPS_dom"/>
</dbReference>
<evidence type="ECO:0000256" key="1">
    <source>
        <dbReference type="ARBA" id="ARBA00009497"/>
    </source>
</evidence>
<dbReference type="EMBL" id="CP034235">
    <property type="protein sequence ID" value="QGQ98633.1"/>
    <property type="molecule type" value="Genomic_DNA"/>
</dbReference>
<dbReference type="RefSeq" id="WP_155703742.1">
    <property type="nucleotide sequence ID" value="NZ_CP034235.1"/>
</dbReference>
<dbReference type="PIRSF" id="PIRSF005900">
    <property type="entry name" value="Dps"/>
    <property type="match status" value="1"/>
</dbReference>
<proteinExistence type="inferred from homology"/>
<dbReference type="Proteomes" id="UP000426246">
    <property type="component" value="Chromosome"/>
</dbReference>